<evidence type="ECO:0000256" key="15">
    <source>
        <dbReference type="PROSITE-ProRule" id="PRU00169"/>
    </source>
</evidence>
<dbReference type="SMART" id="SM00448">
    <property type="entry name" value="REC"/>
    <property type="match status" value="1"/>
</dbReference>
<evidence type="ECO:0000256" key="11">
    <source>
        <dbReference type="ARBA" id="ARBA00022989"/>
    </source>
</evidence>
<keyword evidence="8" id="KW-0547">Nucleotide-binding</keyword>
<dbReference type="Proteomes" id="UP000294546">
    <property type="component" value="Unassembled WGS sequence"/>
</dbReference>
<evidence type="ECO:0000256" key="14">
    <source>
        <dbReference type="PROSITE-ProRule" id="PRU00110"/>
    </source>
</evidence>
<dbReference type="GO" id="GO:0005524">
    <property type="term" value="F:ATP binding"/>
    <property type="evidence" value="ECO:0007669"/>
    <property type="project" value="UniProtKB-KW"/>
</dbReference>
<dbReference type="Pfam" id="PF17149">
    <property type="entry name" value="CHASE5"/>
    <property type="match status" value="1"/>
</dbReference>
<dbReference type="EC" id="2.7.13.3" evidence="3"/>
<dbReference type="InterPro" id="IPR036641">
    <property type="entry name" value="HPT_dom_sf"/>
</dbReference>
<evidence type="ECO:0000256" key="16">
    <source>
        <dbReference type="SAM" id="Coils"/>
    </source>
</evidence>
<evidence type="ECO:0000256" key="13">
    <source>
        <dbReference type="ARBA" id="ARBA00023136"/>
    </source>
</evidence>
<evidence type="ECO:0000256" key="3">
    <source>
        <dbReference type="ARBA" id="ARBA00012438"/>
    </source>
</evidence>
<name>A0A4R1GKN3_9GAMM</name>
<feature type="domain" description="Histidine kinase" evidence="18">
    <location>
        <begin position="292"/>
        <end position="518"/>
    </location>
</feature>
<dbReference type="PRINTS" id="PR00344">
    <property type="entry name" value="BCTRLSENSOR"/>
</dbReference>
<dbReference type="SMART" id="SM00388">
    <property type="entry name" value="HisKA"/>
    <property type="match status" value="1"/>
</dbReference>
<evidence type="ECO:0000259" key="19">
    <source>
        <dbReference type="PROSITE" id="PS50110"/>
    </source>
</evidence>
<dbReference type="SUPFAM" id="SSF47384">
    <property type="entry name" value="Homodimeric domain of signal transducing histidine kinase"/>
    <property type="match status" value="1"/>
</dbReference>
<dbReference type="InterPro" id="IPR033414">
    <property type="entry name" value="Sensor_dom"/>
</dbReference>
<dbReference type="SUPFAM" id="SSF47226">
    <property type="entry name" value="Histidine-containing phosphotransfer domain, HPT domain"/>
    <property type="match status" value="1"/>
</dbReference>
<dbReference type="GO" id="GO:0005886">
    <property type="term" value="C:plasma membrane"/>
    <property type="evidence" value="ECO:0007669"/>
    <property type="project" value="UniProtKB-SubCell"/>
</dbReference>
<evidence type="ECO:0000256" key="4">
    <source>
        <dbReference type="ARBA" id="ARBA00022475"/>
    </source>
</evidence>
<dbReference type="InterPro" id="IPR003594">
    <property type="entry name" value="HATPase_dom"/>
</dbReference>
<dbReference type="Pfam" id="PF02518">
    <property type="entry name" value="HATPase_c"/>
    <property type="match status" value="1"/>
</dbReference>
<evidence type="ECO:0000256" key="1">
    <source>
        <dbReference type="ARBA" id="ARBA00000085"/>
    </source>
</evidence>
<protein>
    <recommendedName>
        <fullName evidence="3">histidine kinase</fullName>
        <ecNumber evidence="3">2.7.13.3</ecNumber>
    </recommendedName>
</protein>
<keyword evidence="11 17" id="KW-1133">Transmembrane helix</keyword>
<evidence type="ECO:0000313" key="21">
    <source>
        <dbReference type="EMBL" id="TCK04892.1"/>
    </source>
</evidence>
<dbReference type="FunFam" id="3.30.565.10:FF:000010">
    <property type="entry name" value="Sensor histidine kinase RcsC"/>
    <property type="match status" value="1"/>
</dbReference>
<evidence type="ECO:0000256" key="2">
    <source>
        <dbReference type="ARBA" id="ARBA00004651"/>
    </source>
</evidence>
<evidence type="ECO:0000256" key="10">
    <source>
        <dbReference type="ARBA" id="ARBA00022840"/>
    </source>
</evidence>
<dbReference type="AlphaFoldDB" id="A0A4R1GKN3"/>
<keyword evidence="22" id="KW-1185">Reference proteome</keyword>
<evidence type="ECO:0000256" key="8">
    <source>
        <dbReference type="ARBA" id="ARBA00022741"/>
    </source>
</evidence>
<gene>
    <name evidence="21" type="ORF">CLV83_3341</name>
</gene>
<reference evidence="21 22" key="1">
    <citation type="submission" date="2019-03" db="EMBL/GenBank/DDBJ databases">
        <title>Genomic Encyclopedia of Archaeal and Bacterial Type Strains, Phase II (KMG-II): from individual species to whole genera.</title>
        <authorList>
            <person name="Goeker M."/>
        </authorList>
    </citation>
    <scope>NUCLEOTIDE SEQUENCE [LARGE SCALE GENOMIC DNA]</scope>
    <source>
        <strain evidence="21 22">DSM 27697</strain>
    </source>
</reference>
<dbReference type="InterPro" id="IPR008207">
    <property type="entry name" value="Sig_transdc_His_kin_Hpt_dom"/>
</dbReference>
<evidence type="ECO:0000259" key="18">
    <source>
        <dbReference type="PROSITE" id="PS50109"/>
    </source>
</evidence>
<dbReference type="InterPro" id="IPR004358">
    <property type="entry name" value="Sig_transdc_His_kin-like_C"/>
</dbReference>
<dbReference type="InterPro" id="IPR005467">
    <property type="entry name" value="His_kinase_dom"/>
</dbReference>
<dbReference type="Gene3D" id="1.20.120.160">
    <property type="entry name" value="HPT domain"/>
    <property type="match status" value="1"/>
</dbReference>
<dbReference type="InterPro" id="IPR001789">
    <property type="entry name" value="Sig_transdc_resp-reg_receiver"/>
</dbReference>
<feature type="transmembrane region" description="Helical" evidence="17">
    <location>
        <begin position="27"/>
        <end position="46"/>
    </location>
</feature>
<evidence type="ECO:0000313" key="22">
    <source>
        <dbReference type="Proteomes" id="UP000294546"/>
    </source>
</evidence>
<feature type="domain" description="Response regulatory" evidence="19">
    <location>
        <begin position="543"/>
        <end position="660"/>
    </location>
</feature>
<keyword evidence="16" id="KW-0175">Coiled coil</keyword>
<keyword evidence="4" id="KW-1003">Cell membrane</keyword>
<dbReference type="Gene3D" id="3.40.50.2300">
    <property type="match status" value="1"/>
</dbReference>
<comment type="caution">
    <text evidence="21">The sequence shown here is derived from an EMBL/GenBank/DDBJ whole genome shotgun (WGS) entry which is preliminary data.</text>
</comment>
<dbReference type="PROSITE" id="PS50894">
    <property type="entry name" value="HPT"/>
    <property type="match status" value="1"/>
</dbReference>
<dbReference type="PANTHER" id="PTHR45339">
    <property type="entry name" value="HYBRID SIGNAL TRANSDUCTION HISTIDINE KINASE J"/>
    <property type="match status" value="1"/>
</dbReference>
<keyword evidence="13 17" id="KW-0472">Membrane</keyword>
<feature type="modified residue" description="4-aspartylphosphate" evidence="15">
    <location>
        <position position="592"/>
    </location>
</feature>
<proteinExistence type="predicted"/>
<evidence type="ECO:0000256" key="9">
    <source>
        <dbReference type="ARBA" id="ARBA00022777"/>
    </source>
</evidence>
<dbReference type="Pfam" id="PF00512">
    <property type="entry name" value="HisKA"/>
    <property type="match status" value="1"/>
</dbReference>
<dbReference type="InterPro" id="IPR036097">
    <property type="entry name" value="HisK_dim/P_sf"/>
</dbReference>
<dbReference type="RefSeq" id="WP_132294932.1">
    <property type="nucleotide sequence ID" value="NZ_SMFU01000010.1"/>
</dbReference>
<dbReference type="EMBL" id="SMFU01000010">
    <property type="protein sequence ID" value="TCK04892.1"/>
    <property type="molecule type" value="Genomic_DNA"/>
</dbReference>
<dbReference type="SUPFAM" id="SSF52172">
    <property type="entry name" value="CheY-like"/>
    <property type="match status" value="1"/>
</dbReference>
<dbReference type="CDD" id="cd00082">
    <property type="entry name" value="HisKA"/>
    <property type="match status" value="1"/>
</dbReference>
<comment type="subcellular location">
    <subcellularLocation>
        <location evidence="2">Cell membrane</location>
        <topology evidence="2">Multi-pass membrane protein</topology>
    </subcellularLocation>
</comment>
<keyword evidence="5 15" id="KW-0597">Phosphoprotein</keyword>
<keyword evidence="10" id="KW-0067">ATP-binding</keyword>
<dbReference type="Gene3D" id="3.30.565.10">
    <property type="entry name" value="Histidine kinase-like ATPase, C-terminal domain"/>
    <property type="match status" value="1"/>
</dbReference>
<dbReference type="CDD" id="cd16922">
    <property type="entry name" value="HATPase_EvgS-ArcB-TorS-like"/>
    <property type="match status" value="1"/>
</dbReference>
<dbReference type="SMART" id="SM00387">
    <property type="entry name" value="HATPase_c"/>
    <property type="match status" value="1"/>
</dbReference>
<dbReference type="GO" id="GO:0000155">
    <property type="term" value="F:phosphorelay sensor kinase activity"/>
    <property type="evidence" value="ECO:0007669"/>
    <property type="project" value="InterPro"/>
</dbReference>
<dbReference type="InterPro" id="IPR036890">
    <property type="entry name" value="HATPase_C_sf"/>
</dbReference>
<keyword evidence="7 17" id="KW-0812">Transmembrane</keyword>
<sequence>MIKRVSRTSKTFSYQGEHPLAFRILKYFLLFSVTLALLSTAAQFYFDYAEEKAKIEERLEFIASSNVQGLEKSLWNLDRDQVELLLQGILNFPDVNTVSLSSTDWPEDIVLGDLSSLDNSEARRDRFPLTYISANGEPPRDLGSLTVFHNMPAISQRLAHSALEIFAYQSLLILFNAIVLLIIVHLKVTRYLERMASYTRRLGQAGAGNEPLVLTQKRSDTPSDEIDEVVNAINEMRLAVLEDNRRRDEAERELLFNRDQLQEQVNRRTASLQTAKEAAEAANQAKSQFLATMSHEIRTPLNGILGMVELLLRNTQELEQRQKLNTVYSSGEALLEILNGLLDYARLEEGAFTPEVTAFSLRSVVNSTCLLFSAQAQEQGVDLNTHIDPGVIDNCQASVGGLRQILSNLVSNAIKFTEQGSVDVCVSAAEDRDSAGLNYQCWIRFEIKDTGIGIPEAYRVHIFERFSQADPSITRRFGGTGLGLAISRKLVDAMGGQIGVTSVEGEGSCFWFEIPVIKQASSQSTADLQAADGGPNHPVAPLHILLVEDMPVNQQVAIELLQGDGHKVSLAANGRDGLKQAMAQPYDLILLDVHLPGLSGVEVCQRLKQLEGPNRNTPVIALTASVQPQDIQQYLDAGMVGVVAKPLKMARLYQTIGQGLSPQPECAEADAPQRELTEELLDIGLFDAHLTALGDHRLSGLVDTFAASYKQSEAQLRQSIQDHDSYETGELAHRLAGEADALGALAVSERLRSLEKLAAEGELTGAEGYFVALQDLIPETIDRMRQRLRETLAKDA</sequence>
<evidence type="ECO:0000259" key="20">
    <source>
        <dbReference type="PROSITE" id="PS50894"/>
    </source>
</evidence>
<keyword evidence="6" id="KW-0808">Transferase</keyword>
<evidence type="ECO:0000256" key="5">
    <source>
        <dbReference type="ARBA" id="ARBA00022553"/>
    </source>
</evidence>
<dbReference type="CDD" id="cd17546">
    <property type="entry name" value="REC_hyHK_CKI1_RcsC-like"/>
    <property type="match status" value="1"/>
</dbReference>
<feature type="domain" description="HPt" evidence="20">
    <location>
        <begin position="694"/>
        <end position="791"/>
    </location>
</feature>
<dbReference type="PROSITE" id="PS50109">
    <property type="entry name" value="HIS_KIN"/>
    <property type="match status" value="1"/>
</dbReference>
<organism evidence="21 22">
    <name type="scientific">Marinobacterium mangrovicola</name>
    <dbReference type="NCBI Taxonomy" id="1476959"/>
    <lineage>
        <taxon>Bacteria</taxon>
        <taxon>Pseudomonadati</taxon>
        <taxon>Pseudomonadota</taxon>
        <taxon>Gammaproteobacteria</taxon>
        <taxon>Oceanospirillales</taxon>
        <taxon>Oceanospirillaceae</taxon>
        <taxon>Marinobacterium</taxon>
    </lineage>
</organism>
<dbReference type="Pfam" id="PF00072">
    <property type="entry name" value="Response_reg"/>
    <property type="match status" value="1"/>
</dbReference>
<comment type="catalytic activity">
    <reaction evidence="1">
        <text>ATP + protein L-histidine = ADP + protein N-phospho-L-histidine.</text>
        <dbReference type="EC" id="2.7.13.3"/>
    </reaction>
</comment>
<accession>A0A4R1GKN3</accession>
<feature type="modified residue" description="Phosphohistidine" evidence="14">
    <location>
        <position position="733"/>
    </location>
</feature>
<dbReference type="OrthoDB" id="6724607at2"/>
<dbReference type="FunFam" id="1.10.287.130:FF:000004">
    <property type="entry name" value="Ethylene receptor 1"/>
    <property type="match status" value="1"/>
</dbReference>
<dbReference type="Gene3D" id="1.10.287.130">
    <property type="match status" value="1"/>
</dbReference>
<keyword evidence="9" id="KW-0418">Kinase</keyword>
<evidence type="ECO:0000256" key="17">
    <source>
        <dbReference type="SAM" id="Phobius"/>
    </source>
</evidence>
<dbReference type="SUPFAM" id="SSF55874">
    <property type="entry name" value="ATPase domain of HSP90 chaperone/DNA topoisomerase II/histidine kinase"/>
    <property type="match status" value="1"/>
</dbReference>
<dbReference type="InterPro" id="IPR011006">
    <property type="entry name" value="CheY-like_superfamily"/>
</dbReference>
<dbReference type="PROSITE" id="PS50110">
    <property type="entry name" value="RESPONSE_REGULATORY"/>
    <property type="match status" value="1"/>
</dbReference>
<evidence type="ECO:0000256" key="12">
    <source>
        <dbReference type="ARBA" id="ARBA00023012"/>
    </source>
</evidence>
<evidence type="ECO:0000256" key="7">
    <source>
        <dbReference type="ARBA" id="ARBA00022692"/>
    </source>
</evidence>
<dbReference type="InterPro" id="IPR003661">
    <property type="entry name" value="HisK_dim/P_dom"/>
</dbReference>
<evidence type="ECO:0000256" key="6">
    <source>
        <dbReference type="ARBA" id="ARBA00022679"/>
    </source>
</evidence>
<dbReference type="PANTHER" id="PTHR45339:SF1">
    <property type="entry name" value="HYBRID SIGNAL TRANSDUCTION HISTIDINE KINASE J"/>
    <property type="match status" value="1"/>
</dbReference>
<keyword evidence="12" id="KW-0902">Two-component regulatory system</keyword>
<feature type="coiled-coil region" evidence="16">
    <location>
        <begin position="233"/>
        <end position="278"/>
    </location>
</feature>